<reference evidence="2" key="1">
    <citation type="journal article" date="2014" name="Proc. Natl. Acad. Sci. U.S.A.">
        <title>Extensive sampling of basidiomycete genomes demonstrates inadequacy of the white-rot/brown-rot paradigm for wood decay fungi.</title>
        <authorList>
            <person name="Riley R."/>
            <person name="Salamov A.A."/>
            <person name="Brown D.W."/>
            <person name="Nagy L.G."/>
            <person name="Floudas D."/>
            <person name="Held B.W."/>
            <person name="Levasseur A."/>
            <person name="Lombard V."/>
            <person name="Morin E."/>
            <person name="Otillar R."/>
            <person name="Lindquist E.A."/>
            <person name="Sun H."/>
            <person name="LaButti K.M."/>
            <person name="Schmutz J."/>
            <person name="Jabbour D."/>
            <person name="Luo H."/>
            <person name="Baker S.E."/>
            <person name="Pisabarro A.G."/>
            <person name="Walton J.D."/>
            <person name="Blanchette R.A."/>
            <person name="Henrissat B."/>
            <person name="Martin F."/>
            <person name="Cullen D."/>
            <person name="Hibbett D.S."/>
            <person name="Grigoriev I.V."/>
        </authorList>
    </citation>
    <scope>NUCLEOTIDE SEQUENCE [LARGE SCALE GENOMIC DNA]</scope>
    <source>
        <strain evidence="2">FD-172 SS1</strain>
    </source>
</reference>
<gene>
    <name evidence="1" type="ORF">BOTBODRAFT_37773</name>
</gene>
<keyword evidence="2" id="KW-1185">Reference proteome</keyword>
<proteinExistence type="predicted"/>
<name>A0A067M9S2_BOTB1</name>
<evidence type="ECO:0000313" key="1">
    <source>
        <dbReference type="EMBL" id="KDQ08622.1"/>
    </source>
</evidence>
<dbReference type="EMBL" id="KL198088">
    <property type="protein sequence ID" value="KDQ08622.1"/>
    <property type="molecule type" value="Genomic_DNA"/>
</dbReference>
<dbReference type="HOGENOM" id="CLU_2359439_0_0_1"/>
<evidence type="ECO:0000313" key="2">
    <source>
        <dbReference type="Proteomes" id="UP000027195"/>
    </source>
</evidence>
<dbReference type="Proteomes" id="UP000027195">
    <property type="component" value="Unassembled WGS sequence"/>
</dbReference>
<dbReference type="AlphaFoldDB" id="A0A067M9S2"/>
<protein>
    <submittedName>
        <fullName evidence="1">Uncharacterized protein</fullName>
    </submittedName>
</protein>
<dbReference type="InParanoid" id="A0A067M9S2"/>
<sequence>MLNNRIGCSKLPCFCCLQYWWMYYDGPVDRGRDGLVLRTSNSNHIYHGMDYCDSWAAPDLGKDDTNARAASELYKTFGNAFFMILQLRGLLTRGAI</sequence>
<organism evidence="1 2">
    <name type="scientific">Botryobasidium botryosum (strain FD-172 SS1)</name>
    <dbReference type="NCBI Taxonomy" id="930990"/>
    <lineage>
        <taxon>Eukaryota</taxon>
        <taxon>Fungi</taxon>
        <taxon>Dikarya</taxon>
        <taxon>Basidiomycota</taxon>
        <taxon>Agaricomycotina</taxon>
        <taxon>Agaricomycetes</taxon>
        <taxon>Cantharellales</taxon>
        <taxon>Botryobasidiaceae</taxon>
        <taxon>Botryobasidium</taxon>
    </lineage>
</organism>
<accession>A0A067M9S2</accession>